<keyword evidence="3" id="KW-0998">Cell outer membrane</keyword>
<keyword evidence="2 4" id="KW-0472">Membrane</keyword>
<evidence type="ECO:0000313" key="6">
    <source>
        <dbReference type="EMBL" id="AWI25180.1"/>
    </source>
</evidence>
<evidence type="ECO:0000256" key="2">
    <source>
        <dbReference type="ARBA" id="ARBA00023136"/>
    </source>
</evidence>
<protein>
    <recommendedName>
        <fullName evidence="5">OmpA-like domain-containing protein</fullName>
    </recommendedName>
</protein>
<dbReference type="SUPFAM" id="SSF103088">
    <property type="entry name" value="OmpA-like"/>
    <property type="match status" value="2"/>
</dbReference>
<dbReference type="InterPro" id="IPR036737">
    <property type="entry name" value="OmpA-like_sf"/>
</dbReference>
<feature type="domain" description="OmpA-like" evidence="5">
    <location>
        <begin position="16"/>
        <end position="130"/>
    </location>
</feature>
<name>A0A2S1SFK2_9FLAO</name>
<dbReference type="InterPro" id="IPR050330">
    <property type="entry name" value="Bact_OuterMem_StrucFunc"/>
</dbReference>
<feature type="domain" description="OmpA-like" evidence="5">
    <location>
        <begin position="160"/>
        <end position="280"/>
    </location>
</feature>
<keyword evidence="7" id="KW-1185">Reference proteome</keyword>
<dbReference type="EMBL" id="CP029187">
    <property type="protein sequence ID" value="AWI25180.1"/>
    <property type="molecule type" value="Genomic_DNA"/>
</dbReference>
<dbReference type="PANTHER" id="PTHR30329">
    <property type="entry name" value="STATOR ELEMENT OF FLAGELLAR MOTOR COMPLEX"/>
    <property type="match status" value="1"/>
</dbReference>
<reference evidence="6 7" key="1">
    <citation type="submission" date="2018-05" db="EMBL/GenBank/DDBJ databases">
        <title>Genome sequencing of Flavobacterium sp. HYN0049.</title>
        <authorList>
            <person name="Yi H."/>
            <person name="Baek C."/>
        </authorList>
    </citation>
    <scope>NUCLEOTIDE SEQUENCE [LARGE SCALE GENOMIC DNA]</scope>
    <source>
        <strain evidence="6 7">HYN0049</strain>
    </source>
</reference>
<dbReference type="PROSITE" id="PS51123">
    <property type="entry name" value="OMPA_2"/>
    <property type="match status" value="2"/>
</dbReference>
<comment type="subcellular location">
    <subcellularLocation>
        <location evidence="1">Cell outer membrane</location>
    </subcellularLocation>
</comment>
<dbReference type="Pfam" id="PF00691">
    <property type="entry name" value="OmpA"/>
    <property type="match status" value="2"/>
</dbReference>
<organism evidence="6 7">
    <name type="scientific">Flavobacterium pallidum</name>
    <dbReference type="NCBI Taxonomy" id="2172098"/>
    <lineage>
        <taxon>Bacteria</taxon>
        <taxon>Pseudomonadati</taxon>
        <taxon>Bacteroidota</taxon>
        <taxon>Flavobacteriia</taxon>
        <taxon>Flavobacteriales</taxon>
        <taxon>Flavobacteriaceae</taxon>
        <taxon>Flavobacterium</taxon>
    </lineage>
</organism>
<dbReference type="KEGG" id="fpal:HYN49_04315"/>
<accession>A0A2S1SFK2</accession>
<evidence type="ECO:0000256" key="4">
    <source>
        <dbReference type="PROSITE-ProRule" id="PRU00473"/>
    </source>
</evidence>
<dbReference type="CDD" id="cd07185">
    <property type="entry name" value="OmpA_C-like"/>
    <property type="match status" value="2"/>
</dbReference>
<dbReference type="Proteomes" id="UP000244937">
    <property type="component" value="Chromosome"/>
</dbReference>
<evidence type="ECO:0000259" key="5">
    <source>
        <dbReference type="PROSITE" id="PS51123"/>
    </source>
</evidence>
<dbReference type="Gene3D" id="3.30.1330.60">
    <property type="entry name" value="OmpA-like domain"/>
    <property type="match status" value="2"/>
</dbReference>
<dbReference type="PRINTS" id="PR01021">
    <property type="entry name" value="OMPADOMAIN"/>
</dbReference>
<evidence type="ECO:0000256" key="1">
    <source>
        <dbReference type="ARBA" id="ARBA00004442"/>
    </source>
</evidence>
<dbReference type="GO" id="GO:0009279">
    <property type="term" value="C:cell outer membrane"/>
    <property type="evidence" value="ECO:0007669"/>
    <property type="project" value="UniProtKB-SubCell"/>
</dbReference>
<evidence type="ECO:0000313" key="7">
    <source>
        <dbReference type="Proteomes" id="UP000244937"/>
    </source>
</evidence>
<dbReference type="OrthoDB" id="9782229at2"/>
<proteinExistence type="predicted"/>
<gene>
    <name evidence="6" type="ORF">HYN49_04315</name>
</gene>
<dbReference type="AlphaFoldDB" id="A0A2S1SFK2"/>
<sequence length="280" mass="31572">MRSYFVSAALFFIAAVSAQQQKEILLYFDSGSYSLAPNGVALLDTFFVNDSITVHSIAIKGFCDDIGAENDNQALSVKRAQSTAAYIRSLSDKDNISISGKGEIQLAGDREANIQRQQNRKVSVLVSYTPNPKTETPTVKKPADVDLFEGYKMPGENLAKGDKFILRQLVFIASTTVFENAEACEAELEKYVQYFKANPEMKFEIHGHVCCISKSFRDARNIYTGKNNLSEDRAKRIYDYFIEKGIDKSRMLYKGFGRQFPRTDVAEKFNKRVEIVITQL</sequence>
<evidence type="ECO:0000256" key="3">
    <source>
        <dbReference type="ARBA" id="ARBA00023237"/>
    </source>
</evidence>
<dbReference type="InterPro" id="IPR006664">
    <property type="entry name" value="OMP_bac"/>
</dbReference>
<dbReference type="RefSeq" id="WP_108902975.1">
    <property type="nucleotide sequence ID" value="NZ_CP029187.1"/>
</dbReference>
<dbReference type="InterPro" id="IPR006665">
    <property type="entry name" value="OmpA-like"/>
</dbReference>
<dbReference type="PANTHER" id="PTHR30329:SF21">
    <property type="entry name" value="LIPOPROTEIN YIAD-RELATED"/>
    <property type="match status" value="1"/>
</dbReference>